<evidence type="ECO:0000313" key="3">
    <source>
        <dbReference type="Proteomes" id="UP001221898"/>
    </source>
</evidence>
<evidence type="ECO:0000256" key="1">
    <source>
        <dbReference type="SAM" id="MobiDB-lite"/>
    </source>
</evidence>
<name>A0AAD7TBR2_9TELE</name>
<dbReference type="AlphaFoldDB" id="A0AAD7TBR2"/>
<protein>
    <submittedName>
        <fullName evidence="2">Uncharacterized protein</fullName>
    </submittedName>
</protein>
<sequence>MNGPEEASSAGGYGSGGRIGRIPRTPLHGQPASRLGLESGQTGTAPERRRGASRNNQSAEQQLNRPSELRIVLRQTLRLTPRPFRGVLFTAACR</sequence>
<organism evidence="2 3">
    <name type="scientific">Aldrovandia affinis</name>
    <dbReference type="NCBI Taxonomy" id="143900"/>
    <lineage>
        <taxon>Eukaryota</taxon>
        <taxon>Metazoa</taxon>
        <taxon>Chordata</taxon>
        <taxon>Craniata</taxon>
        <taxon>Vertebrata</taxon>
        <taxon>Euteleostomi</taxon>
        <taxon>Actinopterygii</taxon>
        <taxon>Neopterygii</taxon>
        <taxon>Teleostei</taxon>
        <taxon>Notacanthiformes</taxon>
        <taxon>Halosauridae</taxon>
        <taxon>Aldrovandia</taxon>
    </lineage>
</organism>
<dbReference type="EMBL" id="JAINUG010000002">
    <property type="protein sequence ID" value="KAJ8417995.1"/>
    <property type="molecule type" value="Genomic_DNA"/>
</dbReference>
<reference evidence="2" key="1">
    <citation type="journal article" date="2023" name="Science">
        <title>Genome structures resolve the early diversification of teleost fishes.</title>
        <authorList>
            <person name="Parey E."/>
            <person name="Louis A."/>
            <person name="Montfort J."/>
            <person name="Bouchez O."/>
            <person name="Roques C."/>
            <person name="Iampietro C."/>
            <person name="Lluch J."/>
            <person name="Castinel A."/>
            <person name="Donnadieu C."/>
            <person name="Desvignes T."/>
            <person name="Floi Bucao C."/>
            <person name="Jouanno E."/>
            <person name="Wen M."/>
            <person name="Mejri S."/>
            <person name="Dirks R."/>
            <person name="Jansen H."/>
            <person name="Henkel C."/>
            <person name="Chen W.J."/>
            <person name="Zahm M."/>
            <person name="Cabau C."/>
            <person name="Klopp C."/>
            <person name="Thompson A.W."/>
            <person name="Robinson-Rechavi M."/>
            <person name="Braasch I."/>
            <person name="Lecointre G."/>
            <person name="Bobe J."/>
            <person name="Postlethwait J.H."/>
            <person name="Berthelot C."/>
            <person name="Roest Crollius H."/>
            <person name="Guiguen Y."/>
        </authorList>
    </citation>
    <scope>NUCLEOTIDE SEQUENCE</scope>
    <source>
        <strain evidence="2">NC1722</strain>
    </source>
</reference>
<proteinExistence type="predicted"/>
<comment type="caution">
    <text evidence="2">The sequence shown here is derived from an EMBL/GenBank/DDBJ whole genome shotgun (WGS) entry which is preliminary data.</text>
</comment>
<feature type="compositionally biased region" description="Low complexity" evidence="1">
    <location>
        <begin position="1"/>
        <end position="10"/>
    </location>
</feature>
<feature type="region of interest" description="Disordered" evidence="1">
    <location>
        <begin position="1"/>
        <end position="67"/>
    </location>
</feature>
<evidence type="ECO:0000313" key="2">
    <source>
        <dbReference type="EMBL" id="KAJ8417995.1"/>
    </source>
</evidence>
<gene>
    <name evidence="2" type="ORF">AAFF_G00137040</name>
</gene>
<keyword evidence="3" id="KW-1185">Reference proteome</keyword>
<feature type="compositionally biased region" description="Polar residues" evidence="1">
    <location>
        <begin position="53"/>
        <end position="65"/>
    </location>
</feature>
<accession>A0AAD7TBR2</accession>
<dbReference type="Proteomes" id="UP001221898">
    <property type="component" value="Unassembled WGS sequence"/>
</dbReference>